<keyword evidence="8 10" id="KW-1133">Transmembrane helix</keyword>
<dbReference type="Pfam" id="PF00528">
    <property type="entry name" value="BPD_transp_1"/>
    <property type="match status" value="1"/>
</dbReference>
<dbReference type="InterPro" id="IPR035906">
    <property type="entry name" value="MetI-like_sf"/>
</dbReference>
<feature type="transmembrane region" description="Helical" evidence="10">
    <location>
        <begin position="184"/>
        <end position="206"/>
    </location>
</feature>
<dbReference type="AlphaFoldDB" id="A0A1T5A1S4"/>
<evidence type="ECO:0000313" key="12">
    <source>
        <dbReference type="EMBL" id="SKB28583.1"/>
    </source>
</evidence>
<dbReference type="CDD" id="cd06261">
    <property type="entry name" value="TM_PBP2"/>
    <property type="match status" value="1"/>
</dbReference>
<feature type="transmembrane region" description="Helical" evidence="10">
    <location>
        <begin position="260"/>
        <end position="280"/>
    </location>
</feature>
<evidence type="ECO:0000256" key="6">
    <source>
        <dbReference type="ARBA" id="ARBA00022592"/>
    </source>
</evidence>
<keyword evidence="7 10" id="KW-0812">Transmembrane</keyword>
<dbReference type="EMBL" id="FUYV01000001">
    <property type="protein sequence ID" value="SKB28583.1"/>
    <property type="molecule type" value="Genomic_DNA"/>
</dbReference>
<keyword evidence="4" id="KW-0813">Transport</keyword>
<name>A0A1T5A1S4_9BACT</name>
<comment type="similarity">
    <text evidence="2 10">Belongs to the binding-protein-dependent transport system permease family. CysTW subfamily.</text>
</comment>
<sequence>MKTLRRRQIQDKIMEGLLVVSTITVLIPLVIILAYVIYHGFGALNWSFFTEELGSPARAMQGQPTGLVHTMIGTVVVDFIGLIIAVPIGVGAGIMLSEYPEHKLNPVLRIMNDTLNGMPAILKGLLAFALIVKPMGTFSGLAGGVALAFVMIPIIARTTESSLMTIPWSIREAGLAIGLPRWRVVLSTVMPAAKTGLVTGFLIAFARAAGEAAPLMFTSFGNNYLPNHWTGMIFGPVDTLPQRLYSLAISPYAQWHQMGWAAAIVLLSFVIILFVAARLLTRQKNY</sequence>
<proteinExistence type="inferred from homology"/>
<dbReference type="GO" id="GO:0035435">
    <property type="term" value="P:phosphate ion transmembrane transport"/>
    <property type="evidence" value="ECO:0007669"/>
    <property type="project" value="InterPro"/>
</dbReference>
<feature type="transmembrane region" description="Helical" evidence="10">
    <location>
        <begin position="16"/>
        <end position="38"/>
    </location>
</feature>
<keyword evidence="6" id="KW-0592">Phosphate transport</keyword>
<evidence type="ECO:0000256" key="1">
    <source>
        <dbReference type="ARBA" id="ARBA00004651"/>
    </source>
</evidence>
<dbReference type="InterPro" id="IPR051408">
    <property type="entry name" value="Phosphate_transprt_permease"/>
</dbReference>
<keyword evidence="13" id="KW-1185">Reference proteome</keyword>
<evidence type="ECO:0000256" key="2">
    <source>
        <dbReference type="ARBA" id="ARBA00007069"/>
    </source>
</evidence>
<dbReference type="SUPFAM" id="SSF161098">
    <property type="entry name" value="MetI-like"/>
    <property type="match status" value="1"/>
</dbReference>
<dbReference type="Gene3D" id="1.10.3720.10">
    <property type="entry name" value="MetI-like"/>
    <property type="match status" value="1"/>
</dbReference>
<dbReference type="NCBIfam" id="TIGR00974">
    <property type="entry name" value="3a0107s02c"/>
    <property type="match status" value="1"/>
</dbReference>
<evidence type="ECO:0000256" key="4">
    <source>
        <dbReference type="ARBA" id="ARBA00022448"/>
    </source>
</evidence>
<dbReference type="GO" id="GO:0005315">
    <property type="term" value="F:phosphate transmembrane transporter activity"/>
    <property type="evidence" value="ECO:0007669"/>
    <property type="project" value="InterPro"/>
</dbReference>
<evidence type="ECO:0000313" key="13">
    <source>
        <dbReference type="Proteomes" id="UP000191055"/>
    </source>
</evidence>
<feature type="domain" description="ABC transmembrane type-1" evidence="11">
    <location>
        <begin position="71"/>
        <end position="277"/>
    </location>
</feature>
<feature type="transmembrane region" description="Helical" evidence="10">
    <location>
        <begin position="138"/>
        <end position="156"/>
    </location>
</feature>
<dbReference type="STRING" id="889453.SAMN03080601_00009"/>
<dbReference type="InterPro" id="IPR000515">
    <property type="entry name" value="MetI-like"/>
</dbReference>
<dbReference type="OrthoDB" id="9785113at2"/>
<evidence type="ECO:0000256" key="3">
    <source>
        <dbReference type="ARBA" id="ARBA00016864"/>
    </source>
</evidence>
<keyword evidence="9 10" id="KW-0472">Membrane</keyword>
<comment type="subcellular location">
    <subcellularLocation>
        <location evidence="1 10">Cell membrane</location>
        <topology evidence="1 10">Multi-pass membrane protein</topology>
    </subcellularLocation>
</comment>
<accession>A0A1T5A1S4</accession>
<evidence type="ECO:0000256" key="7">
    <source>
        <dbReference type="ARBA" id="ARBA00022692"/>
    </source>
</evidence>
<dbReference type="Proteomes" id="UP000191055">
    <property type="component" value="Unassembled WGS sequence"/>
</dbReference>
<organism evidence="12 13">
    <name type="scientific">Alkalitalea saponilacus</name>
    <dbReference type="NCBI Taxonomy" id="889453"/>
    <lineage>
        <taxon>Bacteria</taxon>
        <taxon>Pseudomonadati</taxon>
        <taxon>Bacteroidota</taxon>
        <taxon>Bacteroidia</taxon>
        <taxon>Marinilabiliales</taxon>
        <taxon>Marinilabiliaceae</taxon>
        <taxon>Alkalitalea</taxon>
    </lineage>
</organism>
<evidence type="ECO:0000256" key="9">
    <source>
        <dbReference type="ARBA" id="ARBA00023136"/>
    </source>
</evidence>
<evidence type="ECO:0000256" key="8">
    <source>
        <dbReference type="ARBA" id="ARBA00022989"/>
    </source>
</evidence>
<dbReference type="InterPro" id="IPR005672">
    <property type="entry name" value="Phosphate_PstA"/>
</dbReference>
<dbReference type="GO" id="GO:0005886">
    <property type="term" value="C:plasma membrane"/>
    <property type="evidence" value="ECO:0007669"/>
    <property type="project" value="UniProtKB-SubCell"/>
</dbReference>
<dbReference type="PANTHER" id="PTHR42922:SF1">
    <property type="entry name" value="PHOSPHATE TRANSPORT SYSTEM PERMEASE PROTEIN PSTA"/>
    <property type="match status" value="1"/>
</dbReference>
<feature type="transmembrane region" description="Helical" evidence="10">
    <location>
        <begin position="71"/>
        <end position="94"/>
    </location>
</feature>
<evidence type="ECO:0000256" key="10">
    <source>
        <dbReference type="RuleBase" id="RU363043"/>
    </source>
</evidence>
<dbReference type="PANTHER" id="PTHR42922">
    <property type="entry name" value="PHOSPHATE TRANSPORT SYSTEM PERMEASE PROTEIN PSTA"/>
    <property type="match status" value="1"/>
</dbReference>
<feature type="transmembrane region" description="Helical" evidence="10">
    <location>
        <begin position="115"/>
        <end position="132"/>
    </location>
</feature>
<dbReference type="KEGG" id="asx:CDL62_07135"/>
<evidence type="ECO:0000259" key="11">
    <source>
        <dbReference type="PROSITE" id="PS50928"/>
    </source>
</evidence>
<evidence type="ECO:0000256" key="5">
    <source>
        <dbReference type="ARBA" id="ARBA00022475"/>
    </source>
</evidence>
<protein>
    <recommendedName>
        <fullName evidence="3 10">Phosphate transport system permease protein PstA</fullName>
    </recommendedName>
</protein>
<reference evidence="12 13" key="1">
    <citation type="submission" date="2017-02" db="EMBL/GenBank/DDBJ databases">
        <authorList>
            <person name="Peterson S.W."/>
        </authorList>
    </citation>
    <scope>NUCLEOTIDE SEQUENCE [LARGE SCALE GENOMIC DNA]</scope>
    <source>
        <strain evidence="12 13">DSM 24412</strain>
    </source>
</reference>
<dbReference type="RefSeq" id="WP_079555812.1">
    <property type="nucleotide sequence ID" value="NZ_CP021904.1"/>
</dbReference>
<gene>
    <name evidence="12" type="ORF">SAMN03080601_00009</name>
</gene>
<keyword evidence="5 10" id="KW-1003">Cell membrane</keyword>
<dbReference type="PROSITE" id="PS50928">
    <property type="entry name" value="ABC_TM1"/>
    <property type="match status" value="1"/>
</dbReference>